<dbReference type="OrthoDB" id="3294897at2"/>
<sequence>MTQTSARGVPMRDDRWRPQDELLNSVIDKCIDEAYRTAADGKGGSPVMVAGALVLAVLGLIIGFGTGDPLLAAGIAVALGLAGFAFTAVSTPSVQLNKLSVLDPIGGPGNLPAGYLVYPKAWEAGMREYVAPITDQQFRLAVRLCREHPGSVSDVIRLVKRAEKHAAQHSGGGVVTEHDAFKVASRWTSEHARNSPTMVMQVAAR</sequence>
<feature type="transmembrane region" description="Helical" evidence="1">
    <location>
        <begin position="70"/>
        <end position="89"/>
    </location>
</feature>
<dbReference type="KEGG" id="ams:AMIS_59040"/>
<organism evidence="2 3">
    <name type="scientific">Actinoplanes missouriensis (strain ATCC 14538 / DSM 43046 / CBS 188.64 / JCM 3121 / NBRC 102363 / NCIMB 12654 / NRRL B-3342 / UNCC 431)</name>
    <dbReference type="NCBI Taxonomy" id="512565"/>
    <lineage>
        <taxon>Bacteria</taxon>
        <taxon>Bacillati</taxon>
        <taxon>Actinomycetota</taxon>
        <taxon>Actinomycetes</taxon>
        <taxon>Micromonosporales</taxon>
        <taxon>Micromonosporaceae</taxon>
        <taxon>Actinoplanes</taxon>
    </lineage>
</organism>
<feature type="transmembrane region" description="Helical" evidence="1">
    <location>
        <begin position="46"/>
        <end position="64"/>
    </location>
</feature>
<evidence type="ECO:0000313" key="3">
    <source>
        <dbReference type="Proteomes" id="UP000007882"/>
    </source>
</evidence>
<dbReference type="RefSeq" id="WP_014446012.1">
    <property type="nucleotide sequence ID" value="NC_017093.1"/>
</dbReference>
<keyword evidence="3" id="KW-1185">Reference proteome</keyword>
<dbReference type="AlphaFoldDB" id="I0HDN7"/>
<keyword evidence="1" id="KW-0472">Membrane</keyword>
<gene>
    <name evidence="2" type="ordered locus">AMIS_59040</name>
</gene>
<accession>I0HDN7</accession>
<name>I0HDN7_ACTM4</name>
<evidence type="ECO:0000313" key="2">
    <source>
        <dbReference type="EMBL" id="BAL91124.1"/>
    </source>
</evidence>
<dbReference type="STRING" id="512565.AMIS_59040"/>
<dbReference type="Proteomes" id="UP000007882">
    <property type="component" value="Chromosome"/>
</dbReference>
<reference evidence="2 3" key="1">
    <citation type="submission" date="2012-02" db="EMBL/GenBank/DDBJ databases">
        <title>Complete genome sequence of Actinoplanes missouriensis 431 (= NBRC 102363).</title>
        <authorList>
            <person name="Ohnishi Y."/>
            <person name="Ishikawa J."/>
            <person name="Sekine M."/>
            <person name="Hosoyama A."/>
            <person name="Harada T."/>
            <person name="Narita H."/>
            <person name="Hata T."/>
            <person name="Konno Y."/>
            <person name="Tutikane K."/>
            <person name="Fujita N."/>
            <person name="Horinouchi S."/>
            <person name="Hayakawa M."/>
        </authorList>
    </citation>
    <scope>NUCLEOTIDE SEQUENCE [LARGE SCALE GENOMIC DNA]</scope>
    <source>
        <strain evidence="3">ATCC 14538 / DSM 43046 / CBS 188.64 / JCM 3121 / NBRC 102363 / NCIMB 12654 / NRRL B-3342 / UNCC 431</strain>
    </source>
</reference>
<keyword evidence="1" id="KW-1133">Transmembrane helix</keyword>
<protein>
    <submittedName>
        <fullName evidence="2">Uncharacterized protein</fullName>
    </submittedName>
</protein>
<dbReference type="HOGENOM" id="CLU_1352241_0_0_11"/>
<evidence type="ECO:0000256" key="1">
    <source>
        <dbReference type="SAM" id="Phobius"/>
    </source>
</evidence>
<proteinExistence type="predicted"/>
<dbReference type="EMBL" id="AP012319">
    <property type="protein sequence ID" value="BAL91124.1"/>
    <property type="molecule type" value="Genomic_DNA"/>
</dbReference>
<dbReference type="PATRIC" id="fig|512565.3.peg.5900"/>
<keyword evidence="1" id="KW-0812">Transmembrane</keyword>